<dbReference type="AlphaFoldDB" id="A0A9X2C360"/>
<keyword evidence="1" id="KW-0472">Membrane</keyword>
<evidence type="ECO:0000313" key="3">
    <source>
        <dbReference type="Proteomes" id="UP001139353"/>
    </source>
</evidence>
<gene>
    <name evidence="2" type="ORF">LPC04_28535</name>
</gene>
<feature type="transmembrane region" description="Helical" evidence="1">
    <location>
        <begin position="110"/>
        <end position="127"/>
    </location>
</feature>
<evidence type="ECO:0000313" key="2">
    <source>
        <dbReference type="EMBL" id="MCK9689686.1"/>
    </source>
</evidence>
<dbReference type="Proteomes" id="UP001139353">
    <property type="component" value="Unassembled WGS sequence"/>
</dbReference>
<feature type="transmembrane region" description="Helical" evidence="1">
    <location>
        <begin position="74"/>
        <end position="95"/>
    </location>
</feature>
<keyword evidence="3" id="KW-1185">Reference proteome</keyword>
<dbReference type="RefSeq" id="WP_275685736.1">
    <property type="nucleotide sequence ID" value="NZ_JAJLJH010000018.1"/>
</dbReference>
<accession>A0A9X2C360</accession>
<protein>
    <submittedName>
        <fullName evidence="2">Uncharacterized protein</fullName>
    </submittedName>
</protein>
<reference evidence="2" key="1">
    <citation type="submission" date="2021-11" db="EMBL/GenBank/DDBJ databases">
        <title>BS-T2-15 a new species belonging to the Comamonadaceae family isolated from the soil of a French oak forest.</title>
        <authorList>
            <person name="Mieszkin S."/>
            <person name="Alain K."/>
        </authorList>
    </citation>
    <scope>NUCLEOTIDE SEQUENCE</scope>
    <source>
        <strain evidence="2">BS-T2-15</strain>
    </source>
</reference>
<keyword evidence="1" id="KW-1133">Transmembrane helix</keyword>
<sequence>MNESERPDAALDALLRASAPESLPDDGFVARTMAAVDQAARALPAQRRAAPVAPIAVARALATEHRRHEAQARLWRWAVAGVIAGFVLLVIAVLLSPGDGVTISAPPPQQWYPLSLLLAIGAVWVALRELRSS</sequence>
<proteinExistence type="predicted"/>
<dbReference type="EMBL" id="JAJLJH010000018">
    <property type="protein sequence ID" value="MCK9689686.1"/>
    <property type="molecule type" value="Genomic_DNA"/>
</dbReference>
<evidence type="ECO:0000256" key="1">
    <source>
        <dbReference type="SAM" id="Phobius"/>
    </source>
</evidence>
<organism evidence="2 3">
    <name type="scientific">Scleromatobacter humisilvae</name>
    <dbReference type="NCBI Taxonomy" id="2897159"/>
    <lineage>
        <taxon>Bacteria</taxon>
        <taxon>Pseudomonadati</taxon>
        <taxon>Pseudomonadota</taxon>
        <taxon>Betaproteobacteria</taxon>
        <taxon>Burkholderiales</taxon>
        <taxon>Sphaerotilaceae</taxon>
        <taxon>Scleromatobacter</taxon>
    </lineage>
</organism>
<keyword evidence="1" id="KW-0812">Transmembrane</keyword>
<comment type="caution">
    <text evidence="2">The sequence shown here is derived from an EMBL/GenBank/DDBJ whole genome shotgun (WGS) entry which is preliminary data.</text>
</comment>
<name>A0A9X2C360_9BURK</name>